<evidence type="ECO:0000259" key="2">
    <source>
        <dbReference type="Pfam" id="PF00561"/>
    </source>
</evidence>
<dbReference type="PANTHER" id="PTHR43798:SF31">
    <property type="entry name" value="AB HYDROLASE SUPERFAMILY PROTEIN YCLE"/>
    <property type="match status" value="1"/>
</dbReference>
<keyword evidence="1 3" id="KW-0378">Hydrolase</keyword>
<gene>
    <name evidence="3" type="ORF">GKJPGBOP_07662</name>
</gene>
<dbReference type="GO" id="GO:0016020">
    <property type="term" value="C:membrane"/>
    <property type="evidence" value="ECO:0007669"/>
    <property type="project" value="TreeGrafter"/>
</dbReference>
<organism evidence="3 4">
    <name type="scientific">Streptomyces paromomycinus</name>
    <name type="common">Streptomyces rimosus subsp. paromomycinus</name>
    <dbReference type="NCBI Taxonomy" id="92743"/>
    <lineage>
        <taxon>Bacteria</taxon>
        <taxon>Bacillati</taxon>
        <taxon>Actinomycetota</taxon>
        <taxon>Actinomycetes</taxon>
        <taxon>Kitasatosporales</taxon>
        <taxon>Streptomycetaceae</taxon>
        <taxon>Streptomyces</taxon>
    </lineage>
</organism>
<dbReference type="PANTHER" id="PTHR43798">
    <property type="entry name" value="MONOACYLGLYCEROL LIPASE"/>
    <property type="match status" value="1"/>
</dbReference>
<dbReference type="AlphaFoldDB" id="A0A401WEZ2"/>
<dbReference type="Proteomes" id="UP000286746">
    <property type="component" value="Unassembled WGS sequence"/>
</dbReference>
<evidence type="ECO:0000313" key="4">
    <source>
        <dbReference type="Proteomes" id="UP000286746"/>
    </source>
</evidence>
<dbReference type="InterPro" id="IPR050266">
    <property type="entry name" value="AB_hydrolase_sf"/>
</dbReference>
<dbReference type="Pfam" id="PF00561">
    <property type="entry name" value="Abhydrolase_1"/>
    <property type="match status" value="1"/>
</dbReference>
<dbReference type="PRINTS" id="PR00111">
    <property type="entry name" value="ABHYDROLASE"/>
</dbReference>
<comment type="caution">
    <text evidence="3">The sequence shown here is derived from an EMBL/GenBank/DDBJ whole genome shotgun (WGS) entry which is preliminary data.</text>
</comment>
<dbReference type="RefSeq" id="WP_125057890.1">
    <property type="nucleotide sequence ID" value="NZ_BHZD01000001.1"/>
</dbReference>
<evidence type="ECO:0000256" key="1">
    <source>
        <dbReference type="ARBA" id="ARBA00022801"/>
    </source>
</evidence>
<protein>
    <submittedName>
        <fullName evidence="3">Alpha/beta hydrolase</fullName>
    </submittedName>
</protein>
<keyword evidence="4" id="KW-1185">Reference proteome</keyword>
<dbReference type="Gene3D" id="3.40.50.1820">
    <property type="entry name" value="alpha/beta hydrolase"/>
    <property type="match status" value="1"/>
</dbReference>
<feature type="domain" description="AB hydrolase-1" evidence="2">
    <location>
        <begin position="26"/>
        <end position="129"/>
    </location>
</feature>
<name>A0A401WEZ2_STREY</name>
<proteinExistence type="predicted"/>
<sequence>MRNAVVTPEGDRIRWAELPGAEPARVYLHGLGATSPAYFAETAAHPLLAGRRSLLLDLLGFGISDRPTGFPYTLEAHADAVAEALRAAGVGAADVVAHSMGGSVAIVLTARHPDLVARLVLVDANLDRIEPRRGAAGSGGIAALSEEEFLAGGWERIRDAAGAHWWSTMRLAGLEALHRSAVHLTRGSEPVMRELLMKLPMARTFLLPADDGPLPGADALVAAGVRVVAVPDCGHNIMLDNPEAYVRAVAAALAPEAGAAPSA</sequence>
<dbReference type="InterPro" id="IPR029058">
    <property type="entry name" value="AB_hydrolase_fold"/>
</dbReference>
<dbReference type="EMBL" id="BHZD01000001">
    <property type="protein sequence ID" value="GCD47868.1"/>
    <property type="molecule type" value="Genomic_DNA"/>
</dbReference>
<dbReference type="SUPFAM" id="SSF53474">
    <property type="entry name" value="alpha/beta-Hydrolases"/>
    <property type="match status" value="1"/>
</dbReference>
<evidence type="ECO:0000313" key="3">
    <source>
        <dbReference type="EMBL" id="GCD47868.1"/>
    </source>
</evidence>
<reference evidence="3 4" key="1">
    <citation type="submission" date="2018-11" db="EMBL/GenBank/DDBJ databases">
        <title>Whole genome sequence of Streptomyces paromomycinus NBRC 15454(T).</title>
        <authorList>
            <person name="Komaki H."/>
            <person name="Tamura T."/>
        </authorList>
    </citation>
    <scope>NUCLEOTIDE SEQUENCE [LARGE SCALE GENOMIC DNA]</scope>
    <source>
        <strain evidence="3 4">NBRC 15454</strain>
    </source>
</reference>
<accession>A0A401WEZ2</accession>
<dbReference type="InterPro" id="IPR000073">
    <property type="entry name" value="AB_hydrolase_1"/>
</dbReference>
<dbReference type="GO" id="GO:0016787">
    <property type="term" value="F:hydrolase activity"/>
    <property type="evidence" value="ECO:0007669"/>
    <property type="project" value="UniProtKB-KW"/>
</dbReference>